<accession>A0A9W6TSY5</accession>
<name>A0A9W6TSY5_9STRA</name>
<protein>
    <submittedName>
        <fullName evidence="1">Unnamed protein product</fullName>
    </submittedName>
</protein>
<dbReference type="Proteomes" id="UP001165121">
    <property type="component" value="Unassembled WGS sequence"/>
</dbReference>
<sequence length="100" mass="11167">MRRFLSYPTTRIDGLSDDNTNLMDETAVYFEDPRRQTVDQGGARHVVLKSTGFASMRVTAVLAVPATGRKLPPLVVWKGAKQDGRIERYGNVYVVNQPKA</sequence>
<dbReference type="OrthoDB" id="101739at2759"/>
<proteinExistence type="predicted"/>
<evidence type="ECO:0000313" key="1">
    <source>
        <dbReference type="EMBL" id="GMF19426.1"/>
    </source>
</evidence>
<gene>
    <name evidence="1" type="ORF">Pfra01_000201800</name>
</gene>
<dbReference type="EMBL" id="BSXT01000159">
    <property type="protein sequence ID" value="GMF19426.1"/>
    <property type="molecule type" value="Genomic_DNA"/>
</dbReference>
<organism evidence="1 2">
    <name type="scientific">Phytophthora fragariaefolia</name>
    <dbReference type="NCBI Taxonomy" id="1490495"/>
    <lineage>
        <taxon>Eukaryota</taxon>
        <taxon>Sar</taxon>
        <taxon>Stramenopiles</taxon>
        <taxon>Oomycota</taxon>
        <taxon>Peronosporomycetes</taxon>
        <taxon>Peronosporales</taxon>
        <taxon>Peronosporaceae</taxon>
        <taxon>Phytophthora</taxon>
    </lineage>
</organism>
<comment type="caution">
    <text evidence="1">The sequence shown here is derived from an EMBL/GenBank/DDBJ whole genome shotgun (WGS) entry which is preliminary data.</text>
</comment>
<dbReference type="AlphaFoldDB" id="A0A9W6TSY5"/>
<keyword evidence="2" id="KW-1185">Reference proteome</keyword>
<reference evidence="1" key="1">
    <citation type="submission" date="2023-04" db="EMBL/GenBank/DDBJ databases">
        <title>Phytophthora fragariaefolia NBRC 109709.</title>
        <authorList>
            <person name="Ichikawa N."/>
            <person name="Sato H."/>
            <person name="Tonouchi N."/>
        </authorList>
    </citation>
    <scope>NUCLEOTIDE SEQUENCE</scope>
    <source>
        <strain evidence="1">NBRC 109709</strain>
    </source>
</reference>
<evidence type="ECO:0000313" key="2">
    <source>
        <dbReference type="Proteomes" id="UP001165121"/>
    </source>
</evidence>